<dbReference type="CDD" id="cd16964">
    <property type="entry name" value="YqgF"/>
    <property type="match status" value="1"/>
</dbReference>
<dbReference type="InterPro" id="IPR005227">
    <property type="entry name" value="YqgF"/>
</dbReference>
<evidence type="ECO:0000313" key="7">
    <source>
        <dbReference type="EMBL" id="MCG5030282.1"/>
    </source>
</evidence>
<keyword evidence="4 5" id="KW-0378">Hydrolase</keyword>
<organism evidence="7 8">
    <name type="scientific">Mesosutterella porci</name>
    <dbReference type="NCBI Taxonomy" id="2915351"/>
    <lineage>
        <taxon>Bacteria</taxon>
        <taxon>Pseudomonadati</taxon>
        <taxon>Pseudomonadota</taxon>
        <taxon>Betaproteobacteria</taxon>
        <taxon>Burkholderiales</taxon>
        <taxon>Sutterellaceae</taxon>
        <taxon>Mesosutterella</taxon>
    </lineage>
</organism>
<evidence type="ECO:0000256" key="1">
    <source>
        <dbReference type="ARBA" id="ARBA00022490"/>
    </source>
</evidence>
<comment type="caution">
    <text evidence="7">The sequence shown here is derived from an EMBL/GenBank/DDBJ whole genome shotgun (WGS) entry which is preliminary data.</text>
</comment>
<name>A0ABS9MNT2_9BURK</name>
<dbReference type="RefSeq" id="WP_237977936.1">
    <property type="nucleotide sequence ID" value="NZ_JAKNCT010000002.1"/>
</dbReference>
<dbReference type="GO" id="GO:0016787">
    <property type="term" value="F:hydrolase activity"/>
    <property type="evidence" value="ECO:0007669"/>
    <property type="project" value="UniProtKB-KW"/>
</dbReference>
<gene>
    <name evidence="7" type="primary">ruvX</name>
    <name evidence="7" type="ORF">MAF45_02265</name>
</gene>
<dbReference type="NCBIfam" id="TIGR00250">
    <property type="entry name" value="RNAse_H_YqgF"/>
    <property type="match status" value="1"/>
</dbReference>
<evidence type="ECO:0000256" key="3">
    <source>
        <dbReference type="ARBA" id="ARBA00022722"/>
    </source>
</evidence>
<keyword evidence="2 5" id="KW-0690">Ribosome biogenesis</keyword>
<dbReference type="PANTHER" id="PTHR33317:SF4">
    <property type="entry name" value="POLYNUCLEOTIDYL TRANSFERASE, RIBONUCLEASE H-LIKE SUPERFAMILY PROTEIN"/>
    <property type="match status" value="1"/>
</dbReference>
<dbReference type="PANTHER" id="PTHR33317">
    <property type="entry name" value="POLYNUCLEOTIDYL TRANSFERASE, RIBONUCLEASE H-LIKE SUPERFAMILY PROTEIN"/>
    <property type="match status" value="1"/>
</dbReference>
<evidence type="ECO:0000256" key="4">
    <source>
        <dbReference type="ARBA" id="ARBA00022801"/>
    </source>
</evidence>
<comment type="similarity">
    <text evidence="5">Belongs to the YqgF HJR family.</text>
</comment>
<keyword evidence="3 5" id="KW-0540">Nuclease</keyword>
<comment type="subcellular location">
    <subcellularLocation>
        <location evidence="5">Cytoplasm</location>
    </subcellularLocation>
</comment>
<dbReference type="HAMAP" id="MF_00651">
    <property type="entry name" value="Nuclease_YqgF"/>
    <property type="match status" value="1"/>
</dbReference>
<evidence type="ECO:0000256" key="5">
    <source>
        <dbReference type="HAMAP-Rule" id="MF_00651"/>
    </source>
</evidence>
<evidence type="ECO:0000256" key="2">
    <source>
        <dbReference type="ARBA" id="ARBA00022517"/>
    </source>
</evidence>
<evidence type="ECO:0000259" key="6">
    <source>
        <dbReference type="SMART" id="SM00732"/>
    </source>
</evidence>
<sequence>MPEQRSALPATVLAFDFGLARIGSAVGNTFTATVQPLKILSARTNAEKWPAVTRLIEEWQPDALVVGVPLKTDGSRQEMTLRAERFARQLEGRYRLPVYRVDERYSSVEVEHGRGKIDDMSAAVILQQWFGENGLV</sequence>
<proteinExistence type="inferred from homology"/>
<keyword evidence="8" id="KW-1185">Reference proteome</keyword>
<protein>
    <recommendedName>
        <fullName evidence="5">Putative pre-16S rRNA nuclease</fullName>
        <ecNumber evidence="5">3.1.-.-</ecNumber>
    </recommendedName>
</protein>
<dbReference type="InterPro" id="IPR012337">
    <property type="entry name" value="RNaseH-like_sf"/>
</dbReference>
<dbReference type="Proteomes" id="UP001297600">
    <property type="component" value="Unassembled WGS sequence"/>
</dbReference>
<feature type="domain" description="YqgF/RNase H-like" evidence="6">
    <location>
        <begin position="10"/>
        <end position="110"/>
    </location>
</feature>
<dbReference type="Gene3D" id="3.30.420.140">
    <property type="entry name" value="YqgF/RNase H-like domain"/>
    <property type="match status" value="1"/>
</dbReference>
<reference evidence="7 8" key="1">
    <citation type="submission" date="2022-02" db="EMBL/GenBank/DDBJ databases">
        <title>Mesosutterella porci, a novel member of the family Sutterellaceae from pig feces.</title>
        <authorList>
            <person name="Wylensek D."/>
            <person name="Clavel T."/>
        </authorList>
    </citation>
    <scope>NUCLEOTIDE SEQUENCE [LARGE SCALE GENOMIC DNA]</scope>
    <source>
        <strain evidence="8">oilRF-744-wt-GAM-9</strain>
    </source>
</reference>
<dbReference type="EMBL" id="JAKNCT010000002">
    <property type="protein sequence ID" value="MCG5030282.1"/>
    <property type="molecule type" value="Genomic_DNA"/>
</dbReference>
<dbReference type="InterPro" id="IPR037027">
    <property type="entry name" value="YqgF/RNaseH-like_dom_sf"/>
</dbReference>
<keyword evidence="1 5" id="KW-0963">Cytoplasm</keyword>
<comment type="function">
    <text evidence="5">Could be a nuclease involved in processing of the 5'-end of pre-16S rRNA.</text>
</comment>
<accession>A0ABS9MNT2</accession>
<evidence type="ECO:0000313" key="8">
    <source>
        <dbReference type="Proteomes" id="UP001297600"/>
    </source>
</evidence>
<dbReference type="Pfam" id="PF03652">
    <property type="entry name" value="RuvX"/>
    <property type="match status" value="1"/>
</dbReference>
<dbReference type="SUPFAM" id="SSF53098">
    <property type="entry name" value="Ribonuclease H-like"/>
    <property type="match status" value="1"/>
</dbReference>
<dbReference type="SMART" id="SM00732">
    <property type="entry name" value="YqgFc"/>
    <property type="match status" value="1"/>
</dbReference>
<dbReference type="EC" id="3.1.-.-" evidence="5"/>
<dbReference type="InterPro" id="IPR006641">
    <property type="entry name" value="YqgF/RNaseH-like_dom"/>
</dbReference>